<dbReference type="OrthoDB" id="5987319at2759"/>
<dbReference type="EMBL" id="CACRXK020006643">
    <property type="protein sequence ID" value="CAB4009984.1"/>
    <property type="molecule type" value="Genomic_DNA"/>
</dbReference>
<dbReference type="AlphaFoldDB" id="A0A6S7HWD5"/>
<dbReference type="Proteomes" id="UP001152795">
    <property type="component" value="Unassembled WGS sequence"/>
</dbReference>
<organism evidence="2 3">
    <name type="scientific">Paramuricea clavata</name>
    <name type="common">Red gorgonian</name>
    <name type="synonym">Violescent sea-whip</name>
    <dbReference type="NCBI Taxonomy" id="317549"/>
    <lineage>
        <taxon>Eukaryota</taxon>
        <taxon>Metazoa</taxon>
        <taxon>Cnidaria</taxon>
        <taxon>Anthozoa</taxon>
        <taxon>Octocorallia</taxon>
        <taxon>Malacalcyonacea</taxon>
        <taxon>Plexauridae</taxon>
        <taxon>Paramuricea</taxon>
    </lineage>
</organism>
<feature type="region of interest" description="Disordered" evidence="1">
    <location>
        <begin position="144"/>
        <end position="172"/>
    </location>
</feature>
<protein>
    <submittedName>
        <fullName evidence="2">Uncharacterized protein</fullName>
    </submittedName>
</protein>
<evidence type="ECO:0000313" key="2">
    <source>
        <dbReference type="EMBL" id="CAB4009984.1"/>
    </source>
</evidence>
<feature type="compositionally biased region" description="Basic and acidic residues" evidence="1">
    <location>
        <begin position="144"/>
        <end position="167"/>
    </location>
</feature>
<feature type="region of interest" description="Disordered" evidence="1">
    <location>
        <begin position="106"/>
        <end position="132"/>
    </location>
</feature>
<accession>A0A6S7HWD5</accession>
<feature type="compositionally biased region" description="Basic and acidic residues" evidence="1">
    <location>
        <begin position="250"/>
        <end position="269"/>
    </location>
</feature>
<comment type="caution">
    <text evidence="2">The sequence shown here is derived from an EMBL/GenBank/DDBJ whole genome shotgun (WGS) entry which is preliminary data.</text>
</comment>
<evidence type="ECO:0000313" key="3">
    <source>
        <dbReference type="Proteomes" id="UP001152795"/>
    </source>
</evidence>
<sequence length="569" mass="64775">MAHYTSTIRGPSHNVSHSYVQSMKPTKMVDIQDRSLSDHSIFVGYGSNAKRIKDRWEATKKQLRFENNYIALKWLLDSFVDDYLRSKNMEDTATLTRETVFIKKERRDEITSTQSRRPVNHHSPSKTRFEDTVTERKENGIIDKPLHGHASESRQHVSSIKERRSGDGSRIASGDLHIAGQYPYKYVPEYWSPYYHWHGNVPVNSRIVNVTSIPGYSGYMMKTPSCSSLPTRDIQKPAGGLRTCESLKQLNRDGNDERGESSTVSEKRPAVNLGFKTKSMPNLQFIPKENEVNSEEEDEIESDPESQGDLIALSTSSLSMPNLRKIPQDRVPRLSPPSRGHFEAAPLLRDDVCNASSFSMPNLKAIQGGIEHDDRKKTIRDFVINRLTGTKDHDQAELKTKIFNPNGFYPPSSLRDSERKLVIRERLLNRLAKRKREENIQAPHHNGKMTSQGTSRLKFARTLPQVSESRLWPEKNYMQARDARMLDKDDHANNNWKVPQAVGSSEHSRNMVGISFLTYLTSSPIQSRFSSIDFSLGDVFSLLSKFYHLVDLLLPTSGKLSFVILVTPS</sequence>
<evidence type="ECO:0000256" key="1">
    <source>
        <dbReference type="SAM" id="MobiDB-lite"/>
    </source>
</evidence>
<reference evidence="2" key="1">
    <citation type="submission" date="2020-04" db="EMBL/GenBank/DDBJ databases">
        <authorList>
            <person name="Alioto T."/>
            <person name="Alioto T."/>
            <person name="Gomez Garrido J."/>
        </authorList>
    </citation>
    <scope>NUCLEOTIDE SEQUENCE</scope>
    <source>
        <strain evidence="2">A484AB</strain>
    </source>
</reference>
<name>A0A6S7HWD5_PARCT</name>
<feature type="region of interest" description="Disordered" evidence="1">
    <location>
        <begin position="249"/>
        <end position="273"/>
    </location>
</feature>
<keyword evidence="3" id="KW-1185">Reference proteome</keyword>
<gene>
    <name evidence="2" type="ORF">PACLA_8A008514</name>
</gene>
<proteinExistence type="predicted"/>